<organism evidence="1 2">
    <name type="scientific">Cecembia lonarensis (strain CCUG 58316 / KCTC 22772 / LW9)</name>
    <dbReference type="NCBI Taxonomy" id="1225176"/>
    <lineage>
        <taxon>Bacteria</taxon>
        <taxon>Pseudomonadati</taxon>
        <taxon>Bacteroidota</taxon>
        <taxon>Cytophagia</taxon>
        <taxon>Cytophagales</taxon>
        <taxon>Cyclobacteriaceae</taxon>
        <taxon>Cecembia</taxon>
    </lineage>
</organism>
<name>K1KZM1_CECL9</name>
<sequence>MNPCPSPSKFSLFFQRQPSSKFKLPRVLIGSGIIHNVLDIPSPFQNQCLQPFFTKLFGCPTSTDARTYDNRIVSICFIGVYIEIRHSLYFISYLGNIHTSIISPRNHIIIGKIGQEVFRTGISQNYLFFGKLKKAFFFRLAFIIHQ</sequence>
<reference evidence="1 2" key="1">
    <citation type="journal article" date="2012" name="J. Bacteriol.">
        <title>Draft Genome Sequence of Cecembia lonarensis Strain LW9T, Isolated from Lonar Lake, a Haloalkaline Lake in India.</title>
        <authorList>
            <person name="Shivaji S."/>
            <person name="Ara S."/>
            <person name="Singh A."/>
            <person name="Pinnaka A.K."/>
        </authorList>
    </citation>
    <scope>NUCLEOTIDE SEQUENCE [LARGE SCALE GENOMIC DNA]</scope>
    <source>
        <strain evidence="1 2">LW9</strain>
    </source>
</reference>
<evidence type="ECO:0000313" key="1">
    <source>
        <dbReference type="EMBL" id="EKB47971.1"/>
    </source>
</evidence>
<comment type="caution">
    <text evidence="1">The sequence shown here is derived from an EMBL/GenBank/DDBJ whole genome shotgun (WGS) entry which is preliminary data.</text>
</comment>
<evidence type="ECO:0000313" key="2">
    <source>
        <dbReference type="Proteomes" id="UP000004478"/>
    </source>
</evidence>
<dbReference type="Proteomes" id="UP000004478">
    <property type="component" value="Unassembled WGS sequence"/>
</dbReference>
<accession>K1KZM1</accession>
<dbReference type="AlphaFoldDB" id="K1KZM1"/>
<protein>
    <submittedName>
        <fullName evidence="1">Uncharacterized protein</fullName>
    </submittedName>
</protein>
<gene>
    <name evidence="1" type="ORF">B879_03432</name>
</gene>
<proteinExistence type="predicted"/>
<keyword evidence="2" id="KW-1185">Reference proteome</keyword>
<dbReference type="EMBL" id="AMGM01000078">
    <property type="protein sequence ID" value="EKB47971.1"/>
    <property type="molecule type" value="Genomic_DNA"/>
</dbReference>